<evidence type="ECO:0000256" key="1">
    <source>
        <dbReference type="ARBA" id="ARBA00004196"/>
    </source>
</evidence>
<dbReference type="InterPro" id="IPR036280">
    <property type="entry name" value="Multihaem_cyt_sf"/>
</dbReference>
<keyword evidence="2" id="KW-0813">Transport</keyword>
<evidence type="ECO:0000256" key="2">
    <source>
        <dbReference type="ARBA" id="ARBA00022448"/>
    </source>
</evidence>
<evidence type="ECO:0000256" key="3">
    <source>
        <dbReference type="ARBA" id="ARBA00022617"/>
    </source>
</evidence>
<keyword evidence="8" id="KW-0472">Membrane</keyword>
<accession>A0ABM7WM15</accession>
<keyword evidence="8" id="KW-0812">Transmembrane</keyword>
<dbReference type="Gene3D" id="1.10.1130.10">
    <property type="entry name" value="Flavocytochrome C3, Chain A"/>
    <property type="match status" value="1"/>
</dbReference>
<reference evidence="10 11" key="1">
    <citation type="submission" date="2022-01" db="EMBL/GenBank/DDBJ databases">
        <title>Novel bile acid biosynthetic pathways are enriched in the microbiome of centenarians.</title>
        <authorList>
            <person name="Sato Y."/>
            <person name="Atarashi K."/>
            <person name="Plichta R.D."/>
            <person name="Arai Y."/>
            <person name="Sasajima S."/>
            <person name="Kearney M.S."/>
            <person name="Suda W."/>
            <person name="Takeshita K."/>
            <person name="Sasaki T."/>
            <person name="Okamoto S."/>
            <person name="Skelly N.A."/>
            <person name="Okamura Y."/>
            <person name="Vlamakis H."/>
            <person name="Li Y."/>
            <person name="Tanoue T."/>
            <person name="Takei H."/>
            <person name="Nittono H."/>
            <person name="Narushima S."/>
            <person name="Irie J."/>
            <person name="Itoh H."/>
            <person name="Moriya K."/>
            <person name="Sugiura Y."/>
            <person name="Suematsu M."/>
            <person name="Moritoki N."/>
            <person name="Shibata S."/>
            <person name="Littman R.D."/>
            <person name="Fischbach A.M."/>
            <person name="Uwamino Y."/>
            <person name="Inoue T."/>
            <person name="Honda A."/>
            <person name="Hattori M."/>
            <person name="Murai T."/>
            <person name="Xavier J.R."/>
            <person name="Hirose N."/>
            <person name="Honda K."/>
        </authorList>
    </citation>
    <scope>NUCLEOTIDE SEQUENCE [LARGE SCALE GENOMIC DNA]</scope>
    <source>
        <strain evidence="10 11">CE91-St30</strain>
    </source>
</reference>
<feature type="transmembrane region" description="Helical" evidence="8">
    <location>
        <begin position="33"/>
        <end position="52"/>
    </location>
</feature>
<evidence type="ECO:0000256" key="4">
    <source>
        <dbReference type="ARBA" id="ARBA00022723"/>
    </source>
</evidence>
<dbReference type="RefSeq" id="WP_102379903.1">
    <property type="nucleotide sequence ID" value="NZ_AP025564.1"/>
</dbReference>
<evidence type="ECO:0000256" key="6">
    <source>
        <dbReference type="ARBA" id="ARBA00023004"/>
    </source>
</evidence>
<keyword evidence="4" id="KW-0479">Metal-binding</keyword>
<comment type="subcellular location">
    <subcellularLocation>
        <location evidence="1">Cell envelope</location>
    </subcellularLocation>
</comment>
<feature type="compositionally biased region" description="Basic and acidic residues" evidence="7">
    <location>
        <begin position="1"/>
        <end position="10"/>
    </location>
</feature>
<keyword evidence="11" id="KW-1185">Reference proteome</keyword>
<keyword evidence="6" id="KW-0408">Iron</keyword>
<dbReference type="SUPFAM" id="SSF48695">
    <property type="entry name" value="Multiheme cytochromes"/>
    <property type="match status" value="1"/>
</dbReference>
<name>A0ABM7WM15_9ACTN</name>
<dbReference type="Proteomes" id="UP001320544">
    <property type="component" value="Chromosome"/>
</dbReference>
<dbReference type="EMBL" id="AP025564">
    <property type="protein sequence ID" value="BDE97432.1"/>
    <property type="molecule type" value="Genomic_DNA"/>
</dbReference>
<organism evidence="10 11">
    <name type="scientific">Raoultibacter timonensis</name>
    <dbReference type="NCBI Taxonomy" id="1907662"/>
    <lineage>
        <taxon>Bacteria</taxon>
        <taxon>Bacillati</taxon>
        <taxon>Actinomycetota</taxon>
        <taxon>Coriobacteriia</taxon>
        <taxon>Eggerthellales</taxon>
        <taxon>Eggerthellaceae</taxon>
        <taxon>Raoultibacter</taxon>
    </lineage>
</organism>
<feature type="region of interest" description="Disordered" evidence="7">
    <location>
        <begin position="1"/>
        <end position="24"/>
    </location>
</feature>
<keyword evidence="3" id="KW-0349">Heme</keyword>
<proteinExistence type="predicted"/>
<evidence type="ECO:0000313" key="10">
    <source>
        <dbReference type="EMBL" id="BDE97432.1"/>
    </source>
</evidence>
<sequence length="235" mass="25547">MSEEESKVEAATEEETVATPEAAPKKKKKKWPIVVGVVVVVLIAAGAGFWVWHEQPSFCNAICHTPMDPYVQGFEQEPGAAGVDKYGNEVTNTNAMMAVAHKVSKDEGGAGTDCLGCHVPTLGEQISEGMNWISGNYQYPLYERTDEDLVEARGLEADEFCLNEGCHNLTRQDLIAATSDMERNPHVAQHGEIACTECHKAHRASVNYCSQCHSDAEIPDGWLTTAQANKLEGVA</sequence>
<dbReference type="InterPro" id="IPR012286">
    <property type="entry name" value="Tetrahaem_cytochrome"/>
</dbReference>
<evidence type="ECO:0000313" key="11">
    <source>
        <dbReference type="Proteomes" id="UP001320544"/>
    </source>
</evidence>
<evidence type="ECO:0000256" key="7">
    <source>
        <dbReference type="SAM" id="MobiDB-lite"/>
    </source>
</evidence>
<keyword evidence="5" id="KW-0249">Electron transport</keyword>
<keyword evidence="8" id="KW-1133">Transmembrane helix</keyword>
<dbReference type="Pfam" id="PF14537">
    <property type="entry name" value="Cytochrom_c3_2"/>
    <property type="match status" value="1"/>
</dbReference>
<evidence type="ECO:0000256" key="5">
    <source>
        <dbReference type="ARBA" id="ARBA00022982"/>
    </source>
</evidence>
<gene>
    <name evidence="10" type="ORF">CE91St30_27650</name>
</gene>
<evidence type="ECO:0000259" key="9">
    <source>
        <dbReference type="Pfam" id="PF14537"/>
    </source>
</evidence>
<feature type="domain" description="Tetrahaem cytochrome" evidence="9">
    <location>
        <begin position="160"/>
        <end position="214"/>
    </location>
</feature>
<evidence type="ECO:0000256" key="8">
    <source>
        <dbReference type="SAM" id="Phobius"/>
    </source>
</evidence>
<protein>
    <recommendedName>
        <fullName evidence="9">Tetrahaem cytochrome domain-containing protein</fullName>
    </recommendedName>
</protein>